<evidence type="ECO:0000256" key="17">
    <source>
        <dbReference type="ARBA" id="ARBA00066779"/>
    </source>
</evidence>
<evidence type="ECO:0000256" key="2">
    <source>
        <dbReference type="ARBA" id="ARBA00004195"/>
    </source>
</evidence>
<sequence>MDKEEKKTINQGQEDEMEVYGYNLCRWKLAIVSVGVICTGGFLLLLLYWMPEWRVKATCVRAAVKDCEVVLLRTTDEFRMWFCAKIRLLSLESHSFSNPKSIVNKVCNGHAVHLTENTAGENQHELSKHSQTHSQQMRYFTHHSVKYFWDDTIHNFDFLKGLDEGVSCTSIYEKHSAGLTKGMHAYRKLLYGINEITVKVPSVFKLLIKEVLNPFYIFQLFSVILWSTDEYYYYALAIVIMSLVSIVTSLCSIRKQYVMLHDMVATHSTVRVSVCRVNEGKYVEIEEIFSTDLVPGDVMVIPLNGTVMPCDAVLISGTCIVNESMLTGESVPVTKTNLPNPSVDAKGTGEEIYSPETHKRHTLFCGTTVIQTRFYTGELVKAIVVRTGFSTSKGQLVRSILYPKPTDFKLYRDAYLFLLCLVGVAGIGFIYTIINNILNEVEVGTIIIESLDIITITVPPALPAAMTAGIVYAQRRLKTVGIFCISPQRINICGQLNLVCFDKTGTLTEDGLDLWGIQRVENMRFLLPEENVCNEMLVKSHFVACMGTCHSLTKIEGVLSGDPLDLKMFEAIGWILEEATEEETALHNRIMPTVVRPPKQLLPESIPARNEEMELFELPAIYEIGIVRQFPFSSALQRMSVVAKVLGEKKMDAYMKGAPEAIASLCRPETVPVDFEKVLEEYTKQGFRVIALAHRKLESKLTWHKVQNISRDAIENNMDFMGLIIMQNKLKQETPAVLEDLHKANIRTVMVTGDNMLTAVSVARDCGMILPQDKIIIAEALPPKDGKVAKINWHYADSLTQCSNSSAISSEVIPKKLAHDSLEDLQLVRYHFAMNGKSFSVILEHFQDLVPKLMLHGTVFARMAPDQKTQLVEALQNVDYFVGMCGDGANDCGALKRAHGGISLSELEASVASPFTSKTPSISCVPNLIREGRAALMTSFCVFKFMALYSIIQYASVTLLYSILSNLGDFQFLFIDMAIILVLVFTMSLNPAWKELVAQRPPSGLISGALLCSVLSQIIISIGFQALGFFWVKQQPWYKECPPHLDACNTTGSLYWNSSHSCNETDPDKIRNYENTTVFFISSFQYLTVAIVFSKGKPFRQPCYKNYFFVVSVIILYFFVLFIMLHPIAFVDEVLELVCIPYEWRITMLVIVLLNALVSVMVESFFLDMVLWKVVFNRDRQGECRFSTTPPPQESVDRWGKCCFSWAALCCRKKAPKAKYMYLAQELLVDPEWPPKPQTTTEAKALAKGSGSCQVITIPSDPVSVAY</sequence>
<protein>
    <recommendedName>
        <fullName evidence="18">Polyamine-transporting ATPase 13A3</fullName>
        <ecNumber evidence="17">7.6.2.16</ecNumber>
    </recommendedName>
    <alternativeName>
        <fullName evidence="19">Putrescine transporting ATPase</fullName>
    </alternativeName>
</protein>
<dbReference type="InterPro" id="IPR023214">
    <property type="entry name" value="HAD_sf"/>
</dbReference>
<evidence type="ECO:0000256" key="18">
    <source>
        <dbReference type="ARBA" id="ARBA00074226"/>
    </source>
</evidence>
<evidence type="ECO:0000259" key="23">
    <source>
        <dbReference type="Pfam" id="PF12409"/>
    </source>
</evidence>
<dbReference type="GeneID" id="101726426"/>
<evidence type="ECO:0000259" key="21">
    <source>
        <dbReference type="Pfam" id="PF00122"/>
    </source>
</evidence>
<dbReference type="FunFam" id="2.70.150.10:FF:000017">
    <property type="entry name" value="Cation-transporting ATPase"/>
    <property type="match status" value="1"/>
</dbReference>
<dbReference type="RefSeq" id="XP_021111077.1">
    <property type="nucleotide sequence ID" value="XM_021255418.1"/>
</dbReference>
<dbReference type="PANTHER" id="PTHR45630:SF12">
    <property type="entry name" value="POLYAMINE-TRANSPORTING ATPASE 13A3"/>
    <property type="match status" value="1"/>
</dbReference>
<keyword evidence="11" id="KW-0460">Magnesium</keyword>
<dbReference type="GO" id="GO:0015662">
    <property type="term" value="F:P-type ion transporter activity"/>
    <property type="evidence" value="ECO:0007669"/>
    <property type="project" value="InterPro"/>
</dbReference>
<dbReference type="CDD" id="cd07542">
    <property type="entry name" value="P-type_ATPase_cation"/>
    <property type="match status" value="1"/>
</dbReference>
<dbReference type="SUPFAM" id="SSF81653">
    <property type="entry name" value="Calcium ATPase, transduction domain A"/>
    <property type="match status" value="1"/>
</dbReference>
<evidence type="ECO:0000256" key="10">
    <source>
        <dbReference type="ARBA" id="ARBA00022840"/>
    </source>
</evidence>
<dbReference type="InterPro" id="IPR047821">
    <property type="entry name" value="P5B-type_ATPase"/>
</dbReference>
<dbReference type="Pfam" id="PF00122">
    <property type="entry name" value="E1-E2_ATPase"/>
    <property type="match status" value="1"/>
</dbReference>
<evidence type="ECO:0000256" key="20">
    <source>
        <dbReference type="SAM" id="Phobius"/>
    </source>
</evidence>
<evidence type="ECO:0000256" key="9">
    <source>
        <dbReference type="ARBA" id="ARBA00022753"/>
    </source>
</evidence>
<dbReference type="CTD" id="79572"/>
<dbReference type="FunFam" id="1.20.1110.10:FF:000026">
    <property type="entry name" value="Cation-transporting ATPase"/>
    <property type="match status" value="1"/>
</dbReference>
<dbReference type="NCBIfam" id="TIGR01657">
    <property type="entry name" value="P-ATPase-V"/>
    <property type="match status" value="1"/>
</dbReference>
<evidence type="ECO:0000256" key="13">
    <source>
        <dbReference type="ARBA" id="ARBA00022989"/>
    </source>
</evidence>
<feature type="transmembrane region" description="Helical" evidence="20">
    <location>
        <begin position="454"/>
        <end position="473"/>
    </location>
</feature>
<reference evidence="25 26" key="1">
    <citation type="submission" date="2025-04" db="UniProtKB">
        <authorList>
            <consortium name="RefSeq"/>
        </authorList>
    </citation>
    <scope>IDENTIFICATION</scope>
</reference>
<dbReference type="InterPro" id="IPR001757">
    <property type="entry name" value="P_typ_ATPase"/>
</dbReference>
<dbReference type="GO" id="GO:0055038">
    <property type="term" value="C:recycling endosome membrane"/>
    <property type="evidence" value="ECO:0007669"/>
    <property type="project" value="UniProtKB-SubCell"/>
</dbReference>
<comment type="function">
    <text evidence="16">ATP-driven pump involved in endocytosis-dependent polyamine transport. Uses ATP as an energy source to transfer polyamine precursor putrescine from the endosomal compartment to the cytosol.</text>
</comment>
<evidence type="ECO:0000256" key="12">
    <source>
        <dbReference type="ARBA" id="ARBA00022967"/>
    </source>
</evidence>
<evidence type="ECO:0000256" key="14">
    <source>
        <dbReference type="ARBA" id="ARBA00023136"/>
    </source>
</evidence>
<dbReference type="InterPro" id="IPR018303">
    <property type="entry name" value="ATPase_P-typ_P_site"/>
</dbReference>
<dbReference type="InterPro" id="IPR023298">
    <property type="entry name" value="ATPase_P-typ_TM_dom_sf"/>
</dbReference>
<dbReference type="SUPFAM" id="SSF81665">
    <property type="entry name" value="Calcium ATPase, transmembrane domain M"/>
    <property type="match status" value="1"/>
</dbReference>
<dbReference type="SFLD" id="SFLDF00027">
    <property type="entry name" value="p-type_atpase"/>
    <property type="match status" value="1"/>
</dbReference>
<dbReference type="Gene3D" id="2.70.150.10">
    <property type="entry name" value="Calcium-transporting ATPase, cytoplasmic transduction domain A"/>
    <property type="match status" value="1"/>
</dbReference>
<dbReference type="InterPro" id="IPR008250">
    <property type="entry name" value="ATPase_P-typ_transduc_dom_A_sf"/>
</dbReference>
<dbReference type="EC" id="7.6.2.16" evidence="17"/>
<feature type="transmembrane region" description="Helical" evidence="20">
    <location>
        <begin position="232"/>
        <end position="253"/>
    </location>
</feature>
<dbReference type="SFLD" id="SFLDS00003">
    <property type="entry name" value="Haloacid_Dehalogenase"/>
    <property type="match status" value="1"/>
</dbReference>
<evidence type="ECO:0000313" key="26">
    <source>
        <dbReference type="RefSeq" id="XP_021111083.1"/>
    </source>
</evidence>
<dbReference type="GO" id="GO:0046872">
    <property type="term" value="F:metal ion binding"/>
    <property type="evidence" value="ECO:0007669"/>
    <property type="project" value="UniProtKB-KW"/>
</dbReference>
<evidence type="ECO:0000256" key="5">
    <source>
        <dbReference type="ARBA" id="ARBA00022553"/>
    </source>
</evidence>
<dbReference type="PROSITE" id="PS00154">
    <property type="entry name" value="ATPASE_E1_E2"/>
    <property type="match status" value="1"/>
</dbReference>
<dbReference type="InterPro" id="IPR047819">
    <property type="entry name" value="P5A-ATPase_N"/>
</dbReference>
<feature type="transmembrane region" description="Helical" evidence="20">
    <location>
        <begin position="1106"/>
        <end position="1126"/>
    </location>
</feature>
<evidence type="ECO:0000256" key="1">
    <source>
        <dbReference type="ARBA" id="ARBA00004107"/>
    </source>
</evidence>
<dbReference type="SFLD" id="SFLDG00002">
    <property type="entry name" value="C1.7:_P-type_atpase_like"/>
    <property type="match status" value="1"/>
</dbReference>
<dbReference type="Pfam" id="PF00690">
    <property type="entry name" value="Cation_ATPase_N"/>
    <property type="match status" value="1"/>
</dbReference>
<dbReference type="GO" id="GO:0031901">
    <property type="term" value="C:early endosome membrane"/>
    <property type="evidence" value="ECO:0007669"/>
    <property type="project" value="UniProtKB-SubCell"/>
</dbReference>
<keyword evidence="24" id="KW-1185">Reference proteome</keyword>
<dbReference type="NCBIfam" id="TIGR01494">
    <property type="entry name" value="ATPase_P-type"/>
    <property type="match status" value="3"/>
</dbReference>
<comment type="similarity">
    <text evidence="4">Belongs to the cation transport ATPase (P-type) (TC 3.A.3) family. Type V subfamily.</text>
</comment>
<name>A0AAX6SQ01_HETGA</name>
<dbReference type="InterPro" id="IPR059000">
    <property type="entry name" value="ATPase_P-type_domA"/>
</dbReference>
<dbReference type="InterPro" id="IPR004014">
    <property type="entry name" value="ATPase_P-typ_cation-transptr_N"/>
</dbReference>
<feature type="transmembrane region" description="Helical" evidence="20">
    <location>
        <begin position="414"/>
        <end position="434"/>
    </location>
</feature>
<organism evidence="24 25">
    <name type="scientific">Heterocephalus glaber</name>
    <name type="common">Naked mole rat</name>
    <dbReference type="NCBI Taxonomy" id="10181"/>
    <lineage>
        <taxon>Eukaryota</taxon>
        <taxon>Metazoa</taxon>
        <taxon>Chordata</taxon>
        <taxon>Craniata</taxon>
        <taxon>Vertebrata</taxon>
        <taxon>Euteleostomi</taxon>
        <taxon>Mammalia</taxon>
        <taxon>Eutheria</taxon>
        <taxon>Euarchontoglires</taxon>
        <taxon>Glires</taxon>
        <taxon>Rodentia</taxon>
        <taxon>Hystricomorpha</taxon>
        <taxon>Bathyergidae</taxon>
        <taxon>Heterocephalus</taxon>
    </lineage>
</organism>
<keyword evidence="5" id="KW-0597">Phosphoprotein</keyword>
<dbReference type="GO" id="GO:0016887">
    <property type="term" value="F:ATP hydrolysis activity"/>
    <property type="evidence" value="ECO:0007669"/>
    <property type="project" value="InterPro"/>
</dbReference>
<gene>
    <name evidence="25 26" type="primary">Atp13a3</name>
</gene>
<comment type="subcellular location">
    <subcellularLocation>
        <location evidence="3">Early endosome membrane</location>
        <topology evidence="3">Multi-pass membrane protein</topology>
    </subcellularLocation>
    <subcellularLocation>
        <location evidence="1">Late endosome membrane</location>
        <topology evidence="1">Multi-pass membrane protein</topology>
    </subcellularLocation>
    <subcellularLocation>
        <location evidence="2">Recycling endosome membrane</location>
        <topology evidence="2">Multi-pass membrane protein</topology>
    </subcellularLocation>
</comment>
<evidence type="ECO:0000256" key="4">
    <source>
        <dbReference type="ARBA" id="ARBA00006000"/>
    </source>
</evidence>
<dbReference type="InterPro" id="IPR006544">
    <property type="entry name" value="P-type_TPase_V"/>
</dbReference>
<evidence type="ECO:0000256" key="16">
    <source>
        <dbReference type="ARBA" id="ARBA00053935"/>
    </source>
</evidence>
<dbReference type="Gene3D" id="3.40.1110.10">
    <property type="entry name" value="Calcium-transporting ATPase, cytoplasmic domain N"/>
    <property type="match status" value="1"/>
</dbReference>
<evidence type="ECO:0000256" key="8">
    <source>
        <dbReference type="ARBA" id="ARBA00022741"/>
    </source>
</evidence>
<keyword evidence="8" id="KW-0547">Nucleotide-binding</keyword>
<evidence type="ECO:0000256" key="7">
    <source>
        <dbReference type="ARBA" id="ARBA00022723"/>
    </source>
</evidence>
<evidence type="ECO:0000313" key="24">
    <source>
        <dbReference type="Proteomes" id="UP000694906"/>
    </source>
</evidence>
<evidence type="ECO:0000259" key="22">
    <source>
        <dbReference type="Pfam" id="PF00690"/>
    </source>
</evidence>
<keyword evidence="7" id="KW-0479">Metal-binding</keyword>
<dbReference type="PANTHER" id="PTHR45630">
    <property type="entry name" value="CATION-TRANSPORTING ATPASE-RELATED"/>
    <property type="match status" value="1"/>
</dbReference>
<feature type="domain" description="P-type ATPase A" evidence="21">
    <location>
        <begin position="274"/>
        <end position="400"/>
    </location>
</feature>
<dbReference type="InterPro" id="IPR044492">
    <property type="entry name" value="P_typ_ATPase_HD_dom"/>
</dbReference>
<feature type="domain" description="Cation-transporting P-type ATPase N-terminal" evidence="22">
    <location>
        <begin position="176"/>
        <end position="226"/>
    </location>
</feature>
<evidence type="ECO:0000256" key="6">
    <source>
        <dbReference type="ARBA" id="ARBA00022692"/>
    </source>
</evidence>
<keyword evidence="10" id="KW-0067">ATP-binding</keyword>
<feature type="transmembrane region" description="Helical" evidence="20">
    <location>
        <begin position="1076"/>
        <end position="1094"/>
    </location>
</feature>
<proteinExistence type="inferred from homology"/>
<dbReference type="PRINTS" id="PR00119">
    <property type="entry name" value="CATATPASE"/>
</dbReference>
<dbReference type="SUPFAM" id="SSF81660">
    <property type="entry name" value="Metal cation-transporting ATPase, ATP-binding domain N"/>
    <property type="match status" value="1"/>
</dbReference>
<feature type="transmembrane region" description="Helical" evidence="20">
    <location>
        <begin position="970"/>
        <end position="993"/>
    </location>
</feature>
<evidence type="ECO:0000256" key="3">
    <source>
        <dbReference type="ARBA" id="ARBA00004520"/>
    </source>
</evidence>
<dbReference type="FunFam" id="3.40.50.1000:FF:000045">
    <property type="entry name" value="Cation-transporting ATPase"/>
    <property type="match status" value="1"/>
</dbReference>
<dbReference type="GO" id="GO:0006874">
    <property type="term" value="P:intracellular calcium ion homeostasis"/>
    <property type="evidence" value="ECO:0007669"/>
    <property type="project" value="TreeGrafter"/>
</dbReference>
<dbReference type="RefSeq" id="XP_021111083.1">
    <property type="nucleotide sequence ID" value="XM_021255424.1"/>
</dbReference>
<dbReference type="Proteomes" id="UP000694906">
    <property type="component" value="Unplaced"/>
</dbReference>
<dbReference type="InterPro" id="IPR023299">
    <property type="entry name" value="ATPase_P-typ_cyto_dom_N"/>
</dbReference>
<feature type="transmembrane region" description="Helical" evidence="20">
    <location>
        <begin position="1005"/>
        <end position="1032"/>
    </location>
</feature>
<dbReference type="GO" id="GO:0015594">
    <property type="term" value="F:ABC-type putrescine transporter activity"/>
    <property type="evidence" value="ECO:0007669"/>
    <property type="project" value="UniProtKB-EC"/>
</dbReference>
<evidence type="ECO:0000256" key="15">
    <source>
        <dbReference type="ARBA" id="ARBA00051385"/>
    </source>
</evidence>
<evidence type="ECO:0000256" key="19">
    <source>
        <dbReference type="ARBA" id="ARBA00076813"/>
    </source>
</evidence>
<dbReference type="SUPFAM" id="SSF56784">
    <property type="entry name" value="HAD-like"/>
    <property type="match status" value="1"/>
</dbReference>
<dbReference type="FunFam" id="1.20.1110.10:FF:000023">
    <property type="entry name" value="Cation-transporting ATPase"/>
    <property type="match status" value="1"/>
</dbReference>
<feature type="domain" description="P5B-type ATPase N-terminal" evidence="23">
    <location>
        <begin position="13"/>
        <end position="150"/>
    </location>
</feature>
<comment type="catalytic activity">
    <reaction evidence="15">
        <text>putrescine(out) + ATP + H2O = putrescine(in) + ADP + phosphate + H(+)</text>
        <dbReference type="Rhea" id="RHEA:29995"/>
        <dbReference type="ChEBI" id="CHEBI:15377"/>
        <dbReference type="ChEBI" id="CHEBI:15378"/>
        <dbReference type="ChEBI" id="CHEBI:30616"/>
        <dbReference type="ChEBI" id="CHEBI:43474"/>
        <dbReference type="ChEBI" id="CHEBI:326268"/>
        <dbReference type="ChEBI" id="CHEBI:456216"/>
        <dbReference type="EC" id="7.6.2.16"/>
    </reaction>
    <physiologicalReaction direction="left-to-right" evidence="15">
        <dbReference type="Rhea" id="RHEA:29996"/>
    </physiologicalReaction>
</comment>
<dbReference type="Pfam" id="PF12409">
    <property type="entry name" value="P5-ATPase"/>
    <property type="match status" value="1"/>
</dbReference>
<dbReference type="Gene3D" id="3.40.50.1000">
    <property type="entry name" value="HAD superfamily/HAD-like"/>
    <property type="match status" value="1"/>
</dbReference>
<feature type="transmembrane region" description="Helical" evidence="20">
    <location>
        <begin position="940"/>
        <end position="964"/>
    </location>
</feature>
<dbReference type="GO" id="GO:0005524">
    <property type="term" value="F:ATP binding"/>
    <property type="evidence" value="ECO:0007669"/>
    <property type="project" value="UniProtKB-KW"/>
</dbReference>
<keyword evidence="6 20" id="KW-0812">Transmembrane</keyword>
<dbReference type="AlphaFoldDB" id="A0AAX6SQ01"/>
<feature type="transmembrane region" description="Helical" evidence="20">
    <location>
        <begin position="1146"/>
        <end position="1171"/>
    </location>
</feature>
<keyword evidence="14 20" id="KW-0472">Membrane</keyword>
<evidence type="ECO:0000313" key="25">
    <source>
        <dbReference type="RefSeq" id="XP_021111077.1"/>
    </source>
</evidence>
<dbReference type="InterPro" id="IPR036412">
    <property type="entry name" value="HAD-like_sf"/>
</dbReference>
<keyword evidence="12" id="KW-1278">Translocase</keyword>
<dbReference type="GO" id="GO:0031902">
    <property type="term" value="C:late endosome membrane"/>
    <property type="evidence" value="ECO:0007669"/>
    <property type="project" value="UniProtKB-SubCell"/>
</dbReference>
<dbReference type="GO" id="GO:0019829">
    <property type="term" value="F:ATPase-coupled monoatomic cation transmembrane transporter activity"/>
    <property type="evidence" value="ECO:0007669"/>
    <property type="project" value="InterPro"/>
</dbReference>
<dbReference type="Pfam" id="PF13246">
    <property type="entry name" value="Cation_ATPase"/>
    <property type="match status" value="1"/>
</dbReference>
<keyword evidence="9" id="KW-0967">Endosome</keyword>
<keyword evidence="13 20" id="KW-1133">Transmembrane helix</keyword>
<evidence type="ECO:0000256" key="11">
    <source>
        <dbReference type="ARBA" id="ARBA00022842"/>
    </source>
</evidence>
<dbReference type="FunFam" id="3.40.1110.10:FF:000026">
    <property type="entry name" value="Cation-transporting ATPase"/>
    <property type="match status" value="1"/>
</dbReference>
<feature type="transmembrane region" description="Helical" evidence="20">
    <location>
        <begin position="27"/>
        <end position="49"/>
    </location>
</feature>
<accession>A0AAX6SQ01</accession>